<dbReference type="Pfam" id="PF00378">
    <property type="entry name" value="ECH_1"/>
    <property type="match status" value="2"/>
</dbReference>
<reference evidence="2" key="1">
    <citation type="journal article" date="2019" name="Int. J. Syst. Evol. Microbiol.">
        <title>The Global Catalogue of Microorganisms (GCM) 10K type strain sequencing project: providing services to taxonomists for standard genome sequencing and annotation.</title>
        <authorList>
            <consortium name="The Broad Institute Genomics Platform"/>
            <consortium name="The Broad Institute Genome Sequencing Center for Infectious Disease"/>
            <person name="Wu L."/>
            <person name="Ma J."/>
        </authorList>
    </citation>
    <scope>NUCLEOTIDE SEQUENCE [LARGE SCALE GENOMIC DNA]</scope>
    <source>
        <strain evidence="2">JCM 10411</strain>
    </source>
</reference>
<dbReference type="InterPro" id="IPR001753">
    <property type="entry name" value="Enoyl-CoA_hydra/iso"/>
</dbReference>
<organism evidence="1 2">
    <name type="scientific">Streptomyces chlorus</name>
    <dbReference type="NCBI Taxonomy" id="887452"/>
    <lineage>
        <taxon>Bacteria</taxon>
        <taxon>Bacillati</taxon>
        <taxon>Actinomycetota</taxon>
        <taxon>Actinomycetes</taxon>
        <taxon>Kitasatosporales</taxon>
        <taxon>Streptomycetaceae</taxon>
        <taxon>Streptomyces</taxon>
    </lineage>
</organism>
<protein>
    <submittedName>
        <fullName evidence="1">Enoyl-CoA hydratase/isomerase family protein</fullName>
    </submittedName>
</protein>
<gene>
    <name evidence="1" type="ORF">ACFPZI_18160</name>
</gene>
<name>A0ABW1DYD6_9ACTN</name>
<dbReference type="CDD" id="cd06558">
    <property type="entry name" value="crotonase-like"/>
    <property type="match status" value="1"/>
</dbReference>
<dbReference type="Gene3D" id="3.90.226.10">
    <property type="entry name" value="2-enoyl-CoA Hydratase, Chain A, domain 1"/>
    <property type="match status" value="1"/>
</dbReference>
<evidence type="ECO:0000313" key="1">
    <source>
        <dbReference type="EMBL" id="MFC5853662.1"/>
    </source>
</evidence>
<dbReference type="PANTHER" id="PTHR11941">
    <property type="entry name" value="ENOYL-COA HYDRATASE-RELATED"/>
    <property type="match status" value="1"/>
</dbReference>
<comment type="caution">
    <text evidence="1">The sequence shown here is derived from an EMBL/GenBank/DDBJ whole genome shotgun (WGS) entry which is preliminary data.</text>
</comment>
<evidence type="ECO:0000313" key="2">
    <source>
        <dbReference type="Proteomes" id="UP001596180"/>
    </source>
</evidence>
<dbReference type="EMBL" id="JBHSOA010000037">
    <property type="protein sequence ID" value="MFC5853662.1"/>
    <property type="molecule type" value="Genomic_DNA"/>
</dbReference>
<accession>A0ABW1DYD6</accession>
<sequence>MSDILVDTEGKTSVLTLNRPEHHNSVGGALFGELIEAAEAADADPDVRAIVVTGAGSSFCVGLDAKTLMDNGPSGLDVGELGTDGAAGRTGNPILSYEARRVDHLGVGRWVARFTQLGTPTVAAINGAAAGGGFALAMLHDIRVMSRTAKLVTAFPSLGLTAEMGLSWVLPRIVGQSKAFRVLTRGTPIGAEEALDLGLVDAVVEPDELLDAALEFARPFADVYDRSVRTTKRLLQQGAESTLMEQLEREWLAQRLLMTDPRMAEAVEGLRRRLGK</sequence>
<dbReference type="InterPro" id="IPR029045">
    <property type="entry name" value="ClpP/crotonase-like_dom_sf"/>
</dbReference>
<dbReference type="Proteomes" id="UP001596180">
    <property type="component" value="Unassembled WGS sequence"/>
</dbReference>
<dbReference type="SUPFAM" id="SSF52096">
    <property type="entry name" value="ClpP/crotonase"/>
    <property type="match status" value="1"/>
</dbReference>
<dbReference type="PANTHER" id="PTHR11941:SF133">
    <property type="entry name" value="1,2-EPOXYPHENYLACETYL-COA ISOMERASE"/>
    <property type="match status" value="1"/>
</dbReference>
<keyword evidence="2" id="KW-1185">Reference proteome</keyword>
<proteinExistence type="predicted"/>